<keyword evidence="2" id="KW-1185">Reference proteome</keyword>
<dbReference type="AlphaFoldDB" id="A0A1J1LTJ6"/>
<organism evidence="1 2">
    <name type="scientific">Planktothrix tepida PCC 9214</name>
    <dbReference type="NCBI Taxonomy" id="671072"/>
    <lineage>
        <taxon>Bacteria</taxon>
        <taxon>Bacillati</taxon>
        <taxon>Cyanobacteriota</taxon>
        <taxon>Cyanophyceae</taxon>
        <taxon>Oscillatoriophycideae</taxon>
        <taxon>Oscillatoriales</taxon>
        <taxon>Microcoleaceae</taxon>
        <taxon>Planktothrix</taxon>
    </lineage>
</organism>
<gene>
    <name evidence="1" type="ORF">PL9214670160</name>
</gene>
<proteinExistence type="predicted"/>
<dbReference type="Proteomes" id="UP000184315">
    <property type="component" value="Unassembled WGS sequence"/>
</dbReference>
<name>A0A1J1LTJ6_9CYAN</name>
<reference evidence="2" key="1">
    <citation type="submission" date="2015-10" db="EMBL/GenBank/DDBJ databases">
        <authorList>
            <person name="Regsiter A."/>
            <person name="william w."/>
        </authorList>
    </citation>
    <scope>NUCLEOTIDE SEQUENCE [LARGE SCALE GENOMIC DNA]</scope>
</reference>
<accession>A0A1J1LTJ6</accession>
<dbReference type="OrthoDB" id="442795at2"/>
<evidence type="ECO:0008006" key="3">
    <source>
        <dbReference type="Google" id="ProtNLM"/>
    </source>
</evidence>
<dbReference type="STRING" id="671072.PL9214670160"/>
<dbReference type="RefSeq" id="WP_072722492.1">
    <property type="nucleotide sequence ID" value="NZ_LN889815.1"/>
</dbReference>
<evidence type="ECO:0000313" key="1">
    <source>
        <dbReference type="EMBL" id="CUR35534.1"/>
    </source>
</evidence>
<sequence>MTEEKKCPRFQYLITVTPLGLMYGSAGGFLSPENLVGLSRSKFPPEAATLSGLIFSASREKNQNKSALKKTELQKQLRDNLYVAGPFWAKLDAPEYFYVPIPWTKIISDDGCDEWFIDNQKWHRQNPDLEPEYQWQTINSWDDPPNLILKNDNAAKPPWKFIPMLHPDLETNQRHVKDEDGLFLEYAVQMPDDTCIVYLSTEFLESGWYRFGGENHVVEINSIEVAENDIFFQPFRDPIQKAFALITPAVWGSTRFSYRYPQSNFPISKMLTDKPIPYRYRTGDGKGEGQGRLGRGRYAVPPGSVYVLDKPLNQTWWNWDESWFPQEGYSLRRVGCGLSLPLTIQGVTDV</sequence>
<protein>
    <recommendedName>
        <fullName evidence="3">CRISPR-associated protein</fullName>
    </recommendedName>
</protein>
<dbReference type="EMBL" id="CZDF01000174">
    <property type="protein sequence ID" value="CUR35534.1"/>
    <property type="molecule type" value="Genomic_DNA"/>
</dbReference>
<evidence type="ECO:0000313" key="2">
    <source>
        <dbReference type="Proteomes" id="UP000184315"/>
    </source>
</evidence>